<evidence type="ECO:0000313" key="2">
    <source>
        <dbReference type="EnsemblMetazoa" id="CJA18772.1"/>
    </source>
</evidence>
<reference evidence="2" key="2">
    <citation type="submission" date="2022-06" db="UniProtKB">
        <authorList>
            <consortium name="EnsemblMetazoa"/>
        </authorList>
    </citation>
    <scope>IDENTIFICATION</scope>
    <source>
        <strain evidence="2">DF5081</strain>
    </source>
</reference>
<feature type="signal peptide" evidence="1">
    <location>
        <begin position="1"/>
        <end position="16"/>
    </location>
</feature>
<accession>A0A8R1I254</accession>
<organism evidence="2 3">
    <name type="scientific">Caenorhabditis japonica</name>
    <dbReference type="NCBI Taxonomy" id="281687"/>
    <lineage>
        <taxon>Eukaryota</taxon>
        <taxon>Metazoa</taxon>
        <taxon>Ecdysozoa</taxon>
        <taxon>Nematoda</taxon>
        <taxon>Chromadorea</taxon>
        <taxon>Rhabditida</taxon>
        <taxon>Rhabditina</taxon>
        <taxon>Rhabditomorpha</taxon>
        <taxon>Rhabditoidea</taxon>
        <taxon>Rhabditidae</taxon>
        <taxon>Peloderinae</taxon>
        <taxon>Caenorhabditis</taxon>
    </lineage>
</organism>
<feature type="chain" id="PRO_5035744247" evidence="1">
    <location>
        <begin position="17"/>
        <end position="77"/>
    </location>
</feature>
<proteinExistence type="predicted"/>
<sequence>MIWITSLVLAVPLLQASDLTPVSLRITIFGEQESVKKDLKTEFKSRARCKTLTTEPTSCQNMNESLVLSIVEQDEQL</sequence>
<keyword evidence="3" id="KW-1185">Reference proteome</keyword>
<dbReference type="Proteomes" id="UP000005237">
    <property type="component" value="Unassembled WGS sequence"/>
</dbReference>
<evidence type="ECO:0000313" key="3">
    <source>
        <dbReference type="Proteomes" id="UP000005237"/>
    </source>
</evidence>
<name>A0A8R1I254_CAEJA</name>
<dbReference type="AlphaFoldDB" id="A0A8R1I254"/>
<reference evidence="3" key="1">
    <citation type="submission" date="2010-08" db="EMBL/GenBank/DDBJ databases">
        <authorList>
            <consortium name="Caenorhabditis japonica Sequencing Consortium"/>
            <person name="Wilson R.K."/>
        </authorList>
    </citation>
    <scope>NUCLEOTIDE SEQUENCE [LARGE SCALE GENOMIC DNA]</scope>
    <source>
        <strain evidence="3">DF5081</strain>
    </source>
</reference>
<dbReference type="EnsemblMetazoa" id="CJA18772.1">
    <property type="protein sequence ID" value="CJA18772.1"/>
    <property type="gene ID" value="WBGene00137975"/>
</dbReference>
<keyword evidence="1" id="KW-0732">Signal</keyword>
<protein>
    <submittedName>
        <fullName evidence="2">Uncharacterized protein</fullName>
    </submittedName>
</protein>
<evidence type="ECO:0000256" key="1">
    <source>
        <dbReference type="SAM" id="SignalP"/>
    </source>
</evidence>